<dbReference type="InterPro" id="IPR036736">
    <property type="entry name" value="ACP-like_sf"/>
</dbReference>
<evidence type="ECO:0000313" key="6">
    <source>
        <dbReference type="EMBL" id="KYK56701.1"/>
    </source>
</evidence>
<dbReference type="PROSITE" id="PS50075">
    <property type="entry name" value="CARRIER"/>
    <property type="match status" value="1"/>
</dbReference>
<dbReference type="GO" id="GO:0031177">
    <property type="term" value="F:phosphopantetheine binding"/>
    <property type="evidence" value="ECO:0007669"/>
    <property type="project" value="InterPro"/>
</dbReference>
<dbReference type="InterPro" id="IPR000873">
    <property type="entry name" value="AMP-dep_synth/lig_dom"/>
</dbReference>
<keyword evidence="4" id="KW-0472">Membrane</keyword>
<keyword evidence="4" id="KW-0812">Transmembrane</keyword>
<feature type="transmembrane region" description="Helical" evidence="4">
    <location>
        <begin position="1162"/>
        <end position="1185"/>
    </location>
</feature>
<evidence type="ECO:0000313" key="7">
    <source>
        <dbReference type="Proteomes" id="UP000076580"/>
    </source>
</evidence>
<dbReference type="PANTHER" id="PTHR43201">
    <property type="entry name" value="ACYL-COA SYNTHETASE"/>
    <property type="match status" value="1"/>
</dbReference>
<evidence type="ECO:0000256" key="4">
    <source>
        <dbReference type="SAM" id="Phobius"/>
    </source>
</evidence>
<dbReference type="InterPro" id="IPR020806">
    <property type="entry name" value="PKS_PP-bd"/>
</dbReference>
<dbReference type="InterPro" id="IPR011004">
    <property type="entry name" value="Trimer_LpxA-like_sf"/>
</dbReference>
<name>A0A151GI34_DRECN</name>
<dbReference type="Gene3D" id="3.40.50.12780">
    <property type="entry name" value="N-terminal domain of ligase-like"/>
    <property type="match status" value="1"/>
</dbReference>
<dbReference type="Proteomes" id="UP000076580">
    <property type="component" value="Chromosome 02"/>
</dbReference>
<dbReference type="GeneID" id="63716347"/>
<keyword evidence="7" id="KW-1185">Reference proteome</keyword>
<reference evidence="6 7" key="1">
    <citation type="journal article" date="2016" name="Sci. Rep.">
        <title>Insights into Adaptations to a Near-Obligate Nematode Endoparasitic Lifestyle from the Finished Genome of Drechmeria coniospora.</title>
        <authorList>
            <person name="Zhang L."/>
            <person name="Zhou Z."/>
            <person name="Guo Q."/>
            <person name="Fokkens L."/>
            <person name="Miskei M."/>
            <person name="Pocsi I."/>
            <person name="Zhang W."/>
            <person name="Chen M."/>
            <person name="Wang L."/>
            <person name="Sun Y."/>
            <person name="Donzelli B.G."/>
            <person name="Gibson D.M."/>
            <person name="Nelson D.R."/>
            <person name="Luo J.G."/>
            <person name="Rep M."/>
            <person name="Liu H."/>
            <person name="Yang S."/>
            <person name="Wang J."/>
            <person name="Krasnoff S.B."/>
            <person name="Xu Y."/>
            <person name="Molnar I."/>
            <person name="Lin M."/>
        </authorList>
    </citation>
    <scope>NUCLEOTIDE SEQUENCE [LARGE SCALE GENOMIC DNA]</scope>
    <source>
        <strain evidence="6 7">ARSEF 6962</strain>
    </source>
</reference>
<accession>A0A151GI34</accession>
<sequence length="1716" mass="187640">MAAIIKKLPGMAQQSAREELSVLFEDLYTLPPSEVKENGWFRALQNHHGAKEEILSSIPATRQPSHRPLHLLHTILTELPGPWPVVSVIRCHSRLYRLLPEAFKAGQDVELASLLSSVSRLVRNSYSSLADFLTCSSEPALRTANSDRFITHQALRDFVLQFCLPSKENGRRKPVVAVALPNGPLMAAACIAAATYYTAAPVNSAAGPDQFRADVTQAGASFILTTAEEYQKLQLSDSWVREANVQVFCLDWDRRQKIDLTTPSGETVRWQDGHQQPNKADDISLVLFTSGTSGTKKVVPLKLHSIVAGVVFVMDSWGLTENDVCLNMMPLYHVGGLVRNIFAPIFSGGSTVCCSAFDPNLFWDVVEDIQPTWYYASPSMHSVILAHASERASSLKRCRLRLACNAAGGLLPSLARQLRDTFHCVVLPSYGMTECMPISTPPLTYELEREGTSGVSVGPGLAILDWAEAAVSSGTVGRICVRGEPVFPGYLLPDGSFDKSPFNADGWFDTGDLGFMDDDGYLYITGRSKEVINRGGELISPFEVENAIMSAAQSSDSPISGRITQALAFSASHNVLQEVVAVALVTPATRSRVDLRTLHLALRSSLQQAKWPMLIVYMDDLPKMNSKLLRIGLGQRMRLPDLDDDMPYLRRHWQAACPPADAAIAVPIKAQPVAVDDELLSRALDALVPVDMRYHCRKLQADGTVELYLAPANAPAPDLEPVLVQSLQKHLAEYLHSYMVPTTVHLMAEPLPTDERGDVDEVEIQRRRIQLLGATLDELDTTTQGKVTKVFADILSRHPGEIPADVDFFSLGGDSLAAGRLLSGLRRTFNVQPPVGIVFNQGTVQAISTHLDKAMQLGPVDDGENMTEGCTKTHSSTNPLLMALQLVPLVLVYPLRRALQWTIFVVALCHTQNWPTNGSVVGRLTNLVLSIEFSRLVILCVVPWIGIATKWLIIGRYREGMYPMWGSYHTRWWMVQKTVSICGKGLFEMNDMTNRLYCRLMGARIGKNVKLTDAEIGEWDLVDIQDNAVLARCICRPFAAEGNATMYLGRIVIGENSSVGTSSVVAAGSNVPPNTCIGPNSSSWEMDEADEANRDLSSSRVPKPHWLLTWLLTIPLAVVAWVLSLLPWAAGLIGMVLNEPQMSETPLRDVLSWFTASERVGYHYLALVLRTLLSPFILFAFTVLLKLGLDAIFGTLQPGPAHGRSAVATWRAALINALMPVPQLQKMTNMFGQHYEATSVALRMLGSKVGKRVYWPGTGPAIGDYHLINVGDDVVFGSRADLVTSDGTGSETITIGDGAMIADRVCLLPGVEIGEQVTMGSGALTRRGKRYAPGGTFVGSKGGDALCLSTGLNRNATSMAKQAGRACIRPVSSEETLTADRFQSKKRLDRTRIHQIGSDETLANSGESSPHSHHHGGPARDPWMTSDSDLDGNAGPPPLSSETVSPFGRAFYLKLAPYHVIGPVAIFFYSASMTVLTAVYWNVPNISSIQIVDVMIESLAPQQGSFWVEVAILYGLSAIMIAVLTTVQAMLALAVVIASKWLLLGRRQPGNYDWDKSPYCQRWQLFLCIEKLRRQCYSGLGILGLLTGTSWIVLYFRALGANIGKDCALFASGRPSLVFTEPDLITLGDRVAIDDASVVGHINTRGKFDLNRLEIGDRCVLRTGSRLLSGATMKKDSCLLEHTLIMGGDVVEERWTMQGWPAEKYGGQRTKCGAVV</sequence>
<evidence type="ECO:0000256" key="2">
    <source>
        <dbReference type="ARBA" id="ARBA00022553"/>
    </source>
</evidence>
<comment type="caution">
    <text evidence="6">The sequence shown here is derived from an EMBL/GenBank/DDBJ whole genome shotgun (WGS) entry which is preliminary data.</text>
</comment>
<feature type="domain" description="Carrier" evidence="5">
    <location>
        <begin position="778"/>
        <end position="855"/>
    </location>
</feature>
<feature type="region of interest" description="Disordered" evidence="3">
    <location>
        <begin position="1378"/>
        <end position="1441"/>
    </location>
</feature>
<dbReference type="STRING" id="98403.A0A151GI34"/>
<dbReference type="SUPFAM" id="SSF47336">
    <property type="entry name" value="ACP-like"/>
    <property type="match status" value="1"/>
</dbReference>
<organism evidence="6 7">
    <name type="scientific">Drechmeria coniospora</name>
    <name type="common">Nematophagous fungus</name>
    <name type="synonym">Meria coniospora</name>
    <dbReference type="NCBI Taxonomy" id="98403"/>
    <lineage>
        <taxon>Eukaryota</taxon>
        <taxon>Fungi</taxon>
        <taxon>Dikarya</taxon>
        <taxon>Ascomycota</taxon>
        <taxon>Pezizomycotina</taxon>
        <taxon>Sordariomycetes</taxon>
        <taxon>Hypocreomycetidae</taxon>
        <taxon>Hypocreales</taxon>
        <taxon>Ophiocordycipitaceae</taxon>
        <taxon>Drechmeria</taxon>
    </lineage>
</organism>
<dbReference type="RefSeq" id="XP_040656053.1">
    <property type="nucleotide sequence ID" value="XM_040801020.1"/>
</dbReference>
<dbReference type="EMBL" id="LAYC01000002">
    <property type="protein sequence ID" value="KYK56701.1"/>
    <property type="molecule type" value="Genomic_DNA"/>
</dbReference>
<keyword evidence="2" id="KW-0597">Phosphoprotein</keyword>
<dbReference type="Gene3D" id="2.160.10.10">
    <property type="entry name" value="Hexapeptide repeat proteins"/>
    <property type="match status" value="2"/>
</dbReference>
<feature type="transmembrane region" description="Helical" evidence="4">
    <location>
        <begin position="1107"/>
        <end position="1130"/>
    </location>
</feature>
<gene>
    <name evidence="6" type="ORF">DCS_03704</name>
</gene>
<dbReference type="Pfam" id="PF00501">
    <property type="entry name" value="AMP-binding"/>
    <property type="match status" value="1"/>
</dbReference>
<evidence type="ECO:0000256" key="1">
    <source>
        <dbReference type="ARBA" id="ARBA00022450"/>
    </source>
</evidence>
<dbReference type="Gene3D" id="3.30.300.30">
    <property type="match status" value="1"/>
</dbReference>
<feature type="transmembrane region" description="Helical" evidence="4">
    <location>
        <begin position="1458"/>
        <end position="1481"/>
    </location>
</feature>
<dbReference type="InterPro" id="IPR042099">
    <property type="entry name" value="ANL_N_sf"/>
</dbReference>
<dbReference type="PANTHER" id="PTHR43201:SF10">
    <property type="entry name" value="CARRIER DOMAIN-CONTAINING PROTEIN"/>
    <property type="match status" value="1"/>
</dbReference>
<protein>
    <recommendedName>
        <fullName evidence="5">Carrier domain-containing protein</fullName>
    </recommendedName>
</protein>
<keyword evidence="1" id="KW-0596">Phosphopantetheine</keyword>
<dbReference type="Gene3D" id="1.10.1200.10">
    <property type="entry name" value="ACP-like"/>
    <property type="match status" value="1"/>
</dbReference>
<dbReference type="InterPro" id="IPR045851">
    <property type="entry name" value="AMP-bd_C_sf"/>
</dbReference>
<dbReference type="Pfam" id="PF00550">
    <property type="entry name" value="PP-binding"/>
    <property type="match status" value="1"/>
</dbReference>
<feature type="transmembrane region" description="Helical" evidence="4">
    <location>
        <begin position="1576"/>
        <end position="1596"/>
    </location>
</feature>
<dbReference type="InterPro" id="IPR009081">
    <property type="entry name" value="PP-bd_ACP"/>
</dbReference>
<dbReference type="SUPFAM" id="SSF56801">
    <property type="entry name" value="Acetyl-CoA synthetase-like"/>
    <property type="match status" value="1"/>
</dbReference>
<dbReference type="InParanoid" id="A0A151GI34"/>
<keyword evidence="4" id="KW-1133">Transmembrane helix</keyword>
<dbReference type="GO" id="GO:0006631">
    <property type="term" value="P:fatty acid metabolic process"/>
    <property type="evidence" value="ECO:0007669"/>
    <property type="project" value="TreeGrafter"/>
</dbReference>
<proteinExistence type="predicted"/>
<dbReference type="SMART" id="SM00823">
    <property type="entry name" value="PKS_PP"/>
    <property type="match status" value="1"/>
</dbReference>
<evidence type="ECO:0000259" key="5">
    <source>
        <dbReference type="PROSITE" id="PS50075"/>
    </source>
</evidence>
<feature type="transmembrane region" description="Helical" evidence="4">
    <location>
        <begin position="933"/>
        <end position="954"/>
    </location>
</feature>
<feature type="transmembrane region" description="Helical" evidence="4">
    <location>
        <begin position="1511"/>
        <end position="1538"/>
    </location>
</feature>
<dbReference type="GO" id="GO:0031956">
    <property type="term" value="F:medium-chain fatty acid-CoA ligase activity"/>
    <property type="evidence" value="ECO:0007669"/>
    <property type="project" value="TreeGrafter"/>
</dbReference>
<evidence type="ECO:0000256" key="3">
    <source>
        <dbReference type="SAM" id="MobiDB-lite"/>
    </source>
</evidence>
<dbReference type="SUPFAM" id="SSF51161">
    <property type="entry name" value="Trimeric LpxA-like enzymes"/>
    <property type="match status" value="3"/>
</dbReference>